<sequence>MEGLNNSVSKRSLGNVQGVVMVCGASWRLQQLFFLDLFIQVGVQGSSCNEFQESRGFQYLLDVVCMVGGVGVDKVFSAANGVRDNIFLSWGVFNLEVVFY</sequence>
<dbReference type="EMBL" id="QTSX02005371">
    <property type="protein sequence ID" value="KAJ9059833.1"/>
    <property type="molecule type" value="Genomic_DNA"/>
</dbReference>
<gene>
    <name evidence="1" type="ORF">DSO57_1037422</name>
</gene>
<reference evidence="1" key="1">
    <citation type="submission" date="2022-04" db="EMBL/GenBank/DDBJ databases">
        <title>Genome of the entomopathogenic fungus Entomophthora muscae.</title>
        <authorList>
            <person name="Elya C."/>
            <person name="Lovett B.R."/>
            <person name="Lee E."/>
            <person name="Macias A.M."/>
            <person name="Hajek A.E."/>
            <person name="De Bivort B.L."/>
            <person name="Kasson M.T."/>
            <person name="De Fine Licht H.H."/>
            <person name="Stajich J.E."/>
        </authorList>
    </citation>
    <scope>NUCLEOTIDE SEQUENCE</scope>
    <source>
        <strain evidence="1">Berkeley</strain>
    </source>
</reference>
<protein>
    <submittedName>
        <fullName evidence="1">Uncharacterized protein</fullName>
    </submittedName>
</protein>
<evidence type="ECO:0000313" key="2">
    <source>
        <dbReference type="Proteomes" id="UP001165960"/>
    </source>
</evidence>
<dbReference type="Proteomes" id="UP001165960">
    <property type="component" value="Unassembled WGS sequence"/>
</dbReference>
<accession>A0ACC2SC10</accession>
<comment type="caution">
    <text evidence="1">The sequence shown here is derived from an EMBL/GenBank/DDBJ whole genome shotgun (WGS) entry which is preliminary data.</text>
</comment>
<evidence type="ECO:0000313" key="1">
    <source>
        <dbReference type="EMBL" id="KAJ9059833.1"/>
    </source>
</evidence>
<name>A0ACC2SC10_9FUNG</name>
<proteinExistence type="predicted"/>
<keyword evidence="2" id="KW-1185">Reference proteome</keyword>
<organism evidence="1 2">
    <name type="scientific">Entomophthora muscae</name>
    <dbReference type="NCBI Taxonomy" id="34485"/>
    <lineage>
        <taxon>Eukaryota</taxon>
        <taxon>Fungi</taxon>
        <taxon>Fungi incertae sedis</taxon>
        <taxon>Zoopagomycota</taxon>
        <taxon>Entomophthoromycotina</taxon>
        <taxon>Entomophthoromycetes</taxon>
        <taxon>Entomophthorales</taxon>
        <taxon>Entomophthoraceae</taxon>
        <taxon>Entomophthora</taxon>
    </lineage>
</organism>